<reference evidence="1" key="1">
    <citation type="journal article" date="2015" name="Nature">
        <title>Complex archaea that bridge the gap between prokaryotes and eukaryotes.</title>
        <authorList>
            <person name="Spang A."/>
            <person name="Saw J.H."/>
            <person name="Jorgensen S.L."/>
            <person name="Zaremba-Niedzwiedzka K."/>
            <person name="Martijn J."/>
            <person name="Lind A.E."/>
            <person name="van Eijk R."/>
            <person name="Schleper C."/>
            <person name="Guy L."/>
            <person name="Ettema T.J."/>
        </authorList>
    </citation>
    <scope>NUCLEOTIDE SEQUENCE</scope>
</reference>
<dbReference type="SUPFAM" id="SSF51998">
    <property type="entry name" value="PFL-like glycyl radical enzymes"/>
    <property type="match status" value="1"/>
</dbReference>
<dbReference type="AlphaFoldDB" id="A0A0F9E2P5"/>
<feature type="non-terminal residue" evidence="1">
    <location>
        <position position="1"/>
    </location>
</feature>
<accession>A0A0F9E2P5</accession>
<comment type="caution">
    <text evidence="1">The sequence shown here is derived from an EMBL/GenBank/DDBJ whole genome shotgun (WGS) entry which is preliminary data.</text>
</comment>
<dbReference type="Pfam" id="PF05167">
    <property type="entry name" value="DUF711"/>
    <property type="match status" value="1"/>
</dbReference>
<sequence length="122" mass="13681">TDLYIQISNFIKQNNPKPIGLCGIMLPCLEDFELATEYEAGDFSIERNVYLSLHCGLGIDTYPVGVNESSQKIYEILCLLQGLSQRYHKPLSARFVSDGIAKIGEKTDLKNPYLKDVIVNPL</sequence>
<evidence type="ECO:0008006" key="2">
    <source>
        <dbReference type="Google" id="ProtNLM"/>
    </source>
</evidence>
<organism evidence="1">
    <name type="scientific">marine sediment metagenome</name>
    <dbReference type="NCBI Taxonomy" id="412755"/>
    <lineage>
        <taxon>unclassified sequences</taxon>
        <taxon>metagenomes</taxon>
        <taxon>ecological metagenomes</taxon>
    </lineage>
</organism>
<dbReference type="PANTHER" id="PTHR37560">
    <property type="entry name" value="UPF0210 PROTEIN SPR0218"/>
    <property type="match status" value="1"/>
</dbReference>
<dbReference type="EMBL" id="LAZR01038903">
    <property type="protein sequence ID" value="KKL18353.1"/>
    <property type="molecule type" value="Genomic_DNA"/>
</dbReference>
<proteinExistence type="predicted"/>
<protein>
    <recommendedName>
        <fullName evidence="2">DUF711 domain-containing protein</fullName>
    </recommendedName>
</protein>
<dbReference type="InterPro" id="IPR007841">
    <property type="entry name" value="UPF0210"/>
</dbReference>
<dbReference type="Gene3D" id="3.20.70.20">
    <property type="match status" value="1"/>
</dbReference>
<name>A0A0F9E2P5_9ZZZZ</name>
<gene>
    <name evidence="1" type="ORF">LCGC14_2476390</name>
</gene>
<dbReference type="PANTHER" id="PTHR37560:SF2">
    <property type="entry name" value="DUF711 DOMAIN-CONTAINING PROTEIN"/>
    <property type="match status" value="1"/>
</dbReference>
<evidence type="ECO:0000313" key="1">
    <source>
        <dbReference type="EMBL" id="KKL18353.1"/>
    </source>
</evidence>